<accession>A0ABU2JGD4</accession>
<comment type="caution">
    <text evidence="1">The sequence shown here is derived from an EMBL/GenBank/DDBJ whole genome shotgun (WGS) entry which is preliminary data.</text>
</comment>
<keyword evidence="2" id="KW-1185">Reference proteome</keyword>
<name>A0ABU2JGD4_9ACTN</name>
<reference evidence="2" key="1">
    <citation type="submission" date="2023-07" db="EMBL/GenBank/DDBJ databases">
        <title>30 novel species of actinomycetes from the DSMZ collection.</title>
        <authorList>
            <person name="Nouioui I."/>
        </authorList>
    </citation>
    <scope>NUCLEOTIDE SEQUENCE [LARGE SCALE GENOMIC DNA]</scope>
    <source>
        <strain evidence="2">DSM 44399</strain>
    </source>
</reference>
<evidence type="ECO:0000313" key="1">
    <source>
        <dbReference type="EMBL" id="MDT0263788.1"/>
    </source>
</evidence>
<organism evidence="1 2">
    <name type="scientific">Jatrophihabitans lederbergiae</name>
    <dbReference type="NCBI Taxonomy" id="3075547"/>
    <lineage>
        <taxon>Bacteria</taxon>
        <taxon>Bacillati</taxon>
        <taxon>Actinomycetota</taxon>
        <taxon>Actinomycetes</taxon>
        <taxon>Jatrophihabitantales</taxon>
        <taxon>Jatrophihabitantaceae</taxon>
        <taxon>Jatrophihabitans</taxon>
    </lineage>
</organism>
<dbReference type="InterPro" id="IPR010152">
    <property type="entry name" value="CRISPR-assoc_prot_Cas2_sub"/>
</dbReference>
<proteinExistence type="predicted"/>
<dbReference type="CDD" id="cd09755">
    <property type="entry name" value="Cas2_I-E"/>
    <property type="match status" value="1"/>
</dbReference>
<dbReference type="RefSeq" id="WP_311424932.1">
    <property type="nucleotide sequence ID" value="NZ_JAVREH010000052.1"/>
</dbReference>
<evidence type="ECO:0000313" key="2">
    <source>
        <dbReference type="Proteomes" id="UP001183176"/>
    </source>
</evidence>
<dbReference type="Gene3D" id="3.30.70.240">
    <property type="match status" value="1"/>
</dbReference>
<protein>
    <submittedName>
        <fullName evidence="1">Type I-E CRISPR-associated endoribonuclease Cas2e</fullName>
    </submittedName>
</protein>
<sequence length="115" mass="12638">MVVIVLVGSAVGLRGHVTRWMAEAAPGIFVGRLSMRMRDALWGVIVERIGEGQALLIEPETNEQGWRVRGAGSDRYQPVEIDGLVFFSPLRGATLNDNFTVNEDSHENITIDDSS</sequence>
<gene>
    <name evidence="1" type="primary">cas2e</name>
    <name evidence="1" type="ORF">RM423_20655</name>
</gene>
<dbReference type="EMBL" id="JAVREH010000052">
    <property type="protein sequence ID" value="MDT0263788.1"/>
    <property type="molecule type" value="Genomic_DNA"/>
</dbReference>
<dbReference type="NCBIfam" id="TIGR01873">
    <property type="entry name" value="cas_CT1978"/>
    <property type="match status" value="1"/>
</dbReference>
<dbReference type="Pfam" id="PF09707">
    <property type="entry name" value="Cas_Cas2CT1978"/>
    <property type="match status" value="1"/>
</dbReference>
<dbReference type="Proteomes" id="UP001183176">
    <property type="component" value="Unassembled WGS sequence"/>
</dbReference>